<evidence type="ECO:0000256" key="4">
    <source>
        <dbReference type="ARBA" id="ARBA00022884"/>
    </source>
</evidence>
<dbReference type="GO" id="GO:0005737">
    <property type="term" value="C:cytoplasm"/>
    <property type="evidence" value="ECO:0007669"/>
    <property type="project" value="UniProtKB-SubCell"/>
</dbReference>
<feature type="site" description="Discriminates between blocked and unblocked aminoacyl-tRNA" evidence="8">
    <location>
        <position position="18"/>
    </location>
</feature>
<sequence>MTEATSPDSPFLVVGLGNPGPRYEATRHNVGKMVVDELAERTHPMPSTFSIHKKSNTEAIETRFGETKVILAKPRSFMNLSGGPIKALAGFFRIPADRIIVVHDELDLDFGTVRLKFGGGENGHNGLKSTSKALGTRDYYRARIGVGRPPGRQDPADYVLRPFSNSEAADLGAICATAADGIELLISHGLAYAQNQIHTR</sequence>
<dbReference type="HAMAP" id="MF_00083">
    <property type="entry name" value="Pept_tRNA_hydro_bact"/>
    <property type="match status" value="1"/>
</dbReference>
<dbReference type="EC" id="3.1.1.29" evidence="1 8"/>
<dbReference type="InterPro" id="IPR036416">
    <property type="entry name" value="Pept_tRNA_hydro_sf"/>
</dbReference>
<dbReference type="PANTHER" id="PTHR17224">
    <property type="entry name" value="PEPTIDYL-TRNA HYDROLASE"/>
    <property type="match status" value="1"/>
</dbReference>
<dbReference type="Proteomes" id="UP000320791">
    <property type="component" value="Unassembled WGS sequence"/>
</dbReference>
<comment type="caution">
    <text evidence="11">The sequence shown here is derived from an EMBL/GenBank/DDBJ whole genome shotgun (WGS) entry which is preliminary data.</text>
</comment>
<comment type="function">
    <text evidence="8">Hydrolyzes ribosome-free peptidyl-tRNAs (with 1 or more amino acids incorporated), which drop off the ribosome during protein synthesis, or as a result of ribosome stalling.</text>
</comment>
<dbReference type="PROSITE" id="PS01195">
    <property type="entry name" value="PEPT_TRNA_HYDROL_1"/>
    <property type="match status" value="1"/>
</dbReference>
<name>A0A5C5UEQ4_9CORY</name>
<dbReference type="GO" id="GO:0072344">
    <property type="term" value="P:rescue of stalled ribosome"/>
    <property type="evidence" value="ECO:0007669"/>
    <property type="project" value="UniProtKB-UniRule"/>
</dbReference>
<reference evidence="11 12" key="1">
    <citation type="submission" date="2019-08" db="EMBL/GenBank/DDBJ databases">
        <authorList>
            <person name="Lei W."/>
        </authorList>
    </citation>
    <scope>NUCLEOTIDE SEQUENCE [LARGE SCALE GENOMIC DNA]</scope>
    <source>
        <strain evidence="11 12">CCUG 58627</strain>
    </source>
</reference>
<dbReference type="InterPro" id="IPR018171">
    <property type="entry name" value="Pept_tRNA_hydro_CS"/>
</dbReference>
<accession>A0A5C5UEQ4</accession>
<proteinExistence type="inferred from homology"/>
<feature type="binding site" evidence="8">
    <location>
        <position position="23"/>
    </location>
    <ligand>
        <name>tRNA</name>
        <dbReference type="ChEBI" id="CHEBI:17843"/>
    </ligand>
</feature>
<dbReference type="GO" id="GO:0006515">
    <property type="term" value="P:protein quality control for misfolded or incompletely synthesized proteins"/>
    <property type="evidence" value="ECO:0007669"/>
    <property type="project" value="UniProtKB-UniRule"/>
</dbReference>
<feature type="binding site" evidence="8">
    <location>
        <position position="77"/>
    </location>
    <ligand>
        <name>tRNA</name>
        <dbReference type="ChEBI" id="CHEBI:17843"/>
    </ligand>
</feature>
<keyword evidence="3 8" id="KW-0378">Hydrolase</keyword>
<dbReference type="GO" id="GO:0000049">
    <property type="term" value="F:tRNA binding"/>
    <property type="evidence" value="ECO:0007669"/>
    <property type="project" value="UniProtKB-UniRule"/>
</dbReference>
<dbReference type="SUPFAM" id="SSF53178">
    <property type="entry name" value="Peptidyl-tRNA hydrolase-like"/>
    <property type="match status" value="1"/>
</dbReference>
<dbReference type="InterPro" id="IPR001328">
    <property type="entry name" value="Pept_tRNA_hydro"/>
</dbReference>
<keyword evidence="8" id="KW-0963">Cytoplasm</keyword>
<protein>
    <recommendedName>
        <fullName evidence="7 8">Peptidyl-tRNA hydrolase</fullName>
        <shortName evidence="8">Pth</shortName>
        <ecNumber evidence="1 8">3.1.1.29</ecNumber>
    </recommendedName>
</protein>
<dbReference type="RefSeq" id="WP_146324928.1">
    <property type="nucleotide sequence ID" value="NZ_BAABLR010000003.1"/>
</dbReference>
<dbReference type="FunFam" id="3.40.50.1470:FF:000001">
    <property type="entry name" value="Peptidyl-tRNA hydrolase"/>
    <property type="match status" value="1"/>
</dbReference>
<dbReference type="EMBL" id="VOHM01000021">
    <property type="protein sequence ID" value="TWT23982.1"/>
    <property type="molecule type" value="Genomic_DNA"/>
</dbReference>
<keyword evidence="2 8" id="KW-0820">tRNA-binding</keyword>
<feature type="binding site" evidence="8">
    <location>
        <position position="79"/>
    </location>
    <ligand>
        <name>tRNA</name>
        <dbReference type="ChEBI" id="CHEBI:17843"/>
    </ligand>
</feature>
<dbReference type="Gene3D" id="3.40.50.1470">
    <property type="entry name" value="Peptidyl-tRNA hydrolase"/>
    <property type="match status" value="1"/>
</dbReference>
<evidence type="ECO:0000256" key="6">
    <source>
        <dbReference type="ARBA" id="ARBA00048707"/>
    </source>
</evidence>
<feature type="site" description="Stabilizes the basic form of H active site to accept a proton" evidence="8">
    <location>
        <position position="104"/>
    </location>
</feature>
<evidence type="ECO:0000313" key="12">
    <source>
        <dbReference type="Proteomes" id="UP000320791"/>
    </source>
</evidence>
<evidence type="ECO:0000256" key="2">
    <source>
        <dbReference type="ARBA" id="ARBA00022555"/>
    </source>
</evidence>
<keyword evidence="12" id="KW-1185">Reference proteome</keyword>
<dbReference type="OrthoDB" id="9800507at2"/>
<dbReference type="GO" id="GO:0004045">
    <property type="term" value="F:peptidyl-tRNA hydrolase activity"/>
    <property type="evidence" value="ECO:0007669"/>
    <property type="project" value="UniProtKB-UniRule"/>
</dbReference>
<keyword evidence="4 8" id="KW-0694">RNA-binding</keyword>
<dbReference type="PANTHER" id="PTHR17224:SF1">
    <property type="entry name" value="PEPTIDYL-TRNA HYDROLASE"/>
    <property type="match status" value="1"/>
</dbReference>
<dbReference type="PROSITE" id="PS01196">
    <property type="entry name" value="PEPT_TRNA_HYDROL_2"/>
    <property type="match status" value="1"/>
</dbReference>
<evidence type="ECO:0000256" key="8">
    <source>
        <dbReference type="HAMAP-Rule" id="MF_00083"/>
    </source>
</evidence>
<evidence type="ECO:0000313" key="11">
    <source>
        <dbReference type="EMBL" id="TWT23982.1"/>
    </source>
</evidence>
<comment type="function">
    <text evidence="8">Catalyzes the release of premature peptidyl moieties from peptidyl-tRNA molecules trapped in stalled 50S ribosomal subunits, and thus maintains levels of free tRNAs and 50S ribosomes.</text>
</comment>
<comment type="subunit">
    <text evidence="8">Monomer.</text>
</comment>
<evidence type="ECO:0000256" key="1">
    <source>
        <dbReference type="ARBA" id="ARBA00013260"/>
    </source>
</evidence>
<dbReference type="CDD" id="cd00462">
    <property type="entry name" value="PTH"/>
    <property type="match status" value="1"/>
</dbReference>
<comment type="subcellular location">
    <subcellularLocation>
        <location evidence="8">Cytoplasm</location>
    </subcellularLocation>
</comment>
<evidence type="ECO:0000256" key="9">
    <source>
        <dbReference type="RuleBase" id="RU000673"/>
    </source>
</evidence>
<feature type="active site" description="Proton acceptor" evidence="8">
    <location>
        <position position="28"/>
    </location>
</feature>
<comment type="catalytic activity">
    <reaction evidence="6 8 9">
        <text>an N-acyl-L-alpha-aminoacyl-tRNA + H2O = an N-acyl-L-amino acid + a tRNA + H(+)</text>
        <dbReference type="Rhea" id="RHEA:54448"/>
        <dbReference type="Rhea" id="RHEA-COMP:10123"/>
        <dbReference type="Rhea" id="RHEA-COMP:13883"/>
        <dbReference type="ChEBI" id="CHEBI:15377"/>
        <dbReference type="ChEBI" id="CHEBI:15378"/>
        <dbReference type="ChEBI" id="CHEBI:59874"/>
        <dbReference type="ChEBI" id="CHEBI:78442"/>
        <dbReference type="ChEBI" id="CHEBI:138191"/>
        <dbReference type="EC" id="3.1.1.29"/>
    </reaction>
</comment>
<evidence type="ECO:0000256" key="7">
    <source>
        <dbReference type="ARBA" id="ARBA00050038"/>
    </source>
</evidence>
<evidence type="ECO:0000256" key="10">
    <source>
        <dbReference type="RuleBase" id="RU004320"/>
    </source>
</evidence>
<dbReference type="NCBIfam" id="TIGR00447">
    <property type="entry name" value="pth"/>
    <property type="match status" value="1"/>
</dbReference>
<dbReference type="Pfam" id="PF01195">
    <property type="entry name" value="Pept_tRNA_hydro"/>
    <property type="match status" value="1"/>
</dbReference>
<evidence type="ECO:0000256" key="5">
    <source>
        <dbReference type="ARBA" id="ARBA00038063"/>
    </source>
</evidence>
<feature type="binding site" evidence="8">
    <location>
        <position position="125"/>
    </location>
    <ligand>
        <name>tRNA</name>
        <dbReference type="ChEBI" id="CHEBI:17843"/>
    </ligand>
</feature>
<gene>
    <name evidence="8" type="primary">pth</name>
    <name evidence="11" type="ORF">FRX94_09405</name>
</gene>
<comment type="similarity">
    <text evidence="5 8 10">Belongs to the PTH family.</text>
</comment>
<organism evidence="11 12">
    <name type="scientific">Corynebacterium canis</name>
    <dbReference type="NCBI Taxonomy" id="679663"/>
    <lineage>
        <taxon>Bacteria</taxon>
        <taxon>Bacillati</taxon>
        <taxon>Actinomycetota</taxon>
        <taxon>Actinomycetes</taxon>
        <taxon>Mycobacteriales</taxon>
        <taxon>Corynebacteriaceae</taxon>
        <taxon>Corynebacterium</taxon>
    </lineage>
</organism>
<evidence type="ECO:0000256" key="3">
    <source>
        <dbReference type="ARBA" id="ARBA00022801"/>
    </source>
</evidence>
<dbReference type="AlphaFoldDB" id="A0A5C5UEQ4"/>